<dbReference type="EMBL" id="CAJVPY010009133">
    <property type="protein sequence ID" value="CAG8705170.1"/>
    <property type="molecule type" value="Genomic_DNA"/>
</dbReference>
<proteinExistence type="predicted"/>
<accession>A0A9N9HU51</accession>
<feature type="compositionally biased region" description="Polar residues" evidence="1">
    <location>
        <begin position="7"/>
        <end position="16"/>
    </location>
</feature>
<dbReference type="Proteomes" id="UP000789405">
    <property type="component" value="Unassembled WGS sequence"/>
</dbReference>
<feature type="non-terminal residue" evidence="2">
    <location>
        <position position="1"/>
    </location>
</feature>
<evidence type="ECO:0000256" key="1">
    <source>
        <dbReference type="SAM" id="MobiDB-lite"/>
    </source>
</evidence>
<organism evidence="2 3">
    <name type="scientific">Dentiscutata erythropus</name>
    <dbReference type="NCBI Taxonomy" id="1348616"/>
    <lineage>
        <taxon>Eukaryota</taxon>
        <taxon>Fungi</taxon>
        <taxon>Fungi incertae sedis</taxon>
        <taxon>Mucoromycota</taxon>
        <taxon>Glomeromycotina</taxon>
        <taxon>Glomeromycetes</taxon>
        <taxon>Diversisporales</taxon>
        <taxon>Gigasporaceae</taxon>
        <taxon>Dentiscutata</taxon>
    </lineage>
</organism>
<protein>
    <submittedName>
        <fullName evidence="2">12879_t:CDS:1</fullName>
    </submittedName>
</protein>
<sequence length="67" mass="7527">KELVKNSLASNKYNNSKTKKQKSVIGSKKLAIWCQNSGKTLFGLLQATTYNHRELDSSAKYYNIATT</sequence>
<feature type="non-terminal residue" evidence="2">
    <location>
        <position position="67"/>
    </location>
</feature>
<evidence type="ECO:0000313" key="2">
    <source>
        <dbReference type="EMBL" id="CAG8705170.1"/>
    </source>
</evidence>
<name>A0A9N9HU51_9GLOM</name>
<gene>
    <name evidence="2" type="ORF">DERYTH_LOCUS13237</name>
</gene>
<dbReference type="AlphaFoldDB" id="A0A9N9HU51"/>
<comment type="caution">
    <text evidence="2">The sequence shown here is derived from an EMBL/GenBank/DDBJ whole genome shotgun (WGS) entry which is preliminary data.</text>
</comment>
<reference evidence="2" key="1">
    <citation type="submission" date="2021-06" db="EMBL/GenBank/DDBJ databases">
        <authorList>
            <person name="Kallberg Y."/>
            <person name="Tangrot J."/>
            <person name="Rosling A."/>
        </authorList>
    </citation>
    <scope>NUCLEOTIDE SEQUENCE</scope>
    <source>
        <strain evidence="2">MA453B</strain>
    </source>
</reference>
<keyword evidence="3" id="KW-1185">Reference proteome</keyword>
<evidence type="ECO:0000313" key="3">
    <source>
        <dbReference type="Proteomes" id="UP000789405"/>
    </source>
</evidence>
<feature type="region of interest" description="Disordered" evidence="1">
    <location>
        <begin position="1"/>
        <end position="21"/>
    </location>
</feature>